<evidence type="ECO:0000313" key="1">
    <source>
        <dbReference type="EMBL" id="RDY21436.1"/>
    </source>
</evidence>
<dbReference type="EMBL" id="MBEW02000007">
    <property type="protein sequence ID" value="RDY21436.1"/>
    <property type="molecule type" value="Genomic_DNA"/>
</dbReference>
<accession>A0A1C0AG42</accession>
<dbReference type="Proteomes" id="UP000093352">
    <property type="component" value="Unassembled WGS sequence"/>
</dbReference>
<proteinExistence type="predicted"/>
<dbReference type="STRING" id="1871336.BBG48_06495"/>
<name>A0A1C0AG42_9FIRM</name>
<organism evidence="1 2">
    <name type="scientific">Criibacterium bergeronii</name>
    <dbReference type="NCBI Taxonomy" id="1871336"/>
    <lineage>
        <taxon>Bacteria</taxon>
        <taxon>Bacillati</taxon>
        <taxon>Bacillota</taxon>
        <taxon>Clostridia</taxon>
        <taxon>Peptostreptococcales</taxon>
        <taxon>Filifactoraceae</taxon>
        <taxon>Criibacterium</taxon>
    </lineage>
</organism>
<protein>
    <submittedName>
        <fullName evidence="1">Uncharacterized protein</fullName>
    </submittedName>
</protein>
<reference evidence="1 2" key="1">
    <citation type="journal article" date="2016" name="Genome Announc.">
        <title>Draft Genome Sequence of Criibacterium bergeronii gen. nov., sp. nov., Strain CCRI-22567T, Isolated from a Vaginal Sample from a Woman with Bacterial Vaginosis.</title>
        <authorList>
            <person name="Maheux A.F."/>
            <person name="Berube E."/>
            <person name="Boudreau D.K."/>
            <person name="Raymond F."/>
            <person name="Corbeil J."/>
            <person name="Roy P.H."/>
            <person name="Boissinot M."/>
            <person name="Omar R.F."/>
        </authorList>
    </citation>
    <scope>NUCLEOTIDE SEQUENCE [LARGE SCALE GENOMIC DNA]</scope>
    <source>
        <strain evidence="1 2">CCRI-22567</strain>
    </source>
</reference>
<gene>
    <name evidence="1" type="ORF">BBG48_004770</name>
</gene>
<dbReference type="SUPFAM" id="SSF56563">
    <property type="entry name" value="Major capsid protein gp5"/>
    <property type="match status" value="1"/>
</dbReference>
<sequence length="308" mass="34428">MAHKIYDNFYLSNEVEDQFNSHLNLQQFCTVDNSLVGTVGMKRKINVYSATSGTEKLKMGKGNTKSIEVSHTQREYEIEMAQNRFDYFDEQEMTDPMLVPVGTKHMGTDMFNTVNGDIYGEFKKAPMVVVSQAIGFDSFVDAVASLDIESTDNDPATVAPMTFAFVHGTDVAELRKSLKEELKYVESFARTGYVGTVGGVNIYTKKDATKGTIVVATKKAVTIFNKKGTEIEQERDGNIRKNSIFSRKYYQVALTNETKAVRIIKGTAEISSDTEVKPDKVYYAKTDSGYIVGTPTANPKTEKFYEIK</sequence>
<keyword evidence="2" id="KW-1185">Reference proteome</keyword>
<dbReference type="RefSeq" id="WP_068913608.1">
    <property type="nucleotide sequence ID" value="NZ_MBEW02000007.1"/>
</dbReference>
<evidence type="ECO:0000313" key="2">
    <source>
        <dbReference type="Proteomes" id="UP000093352"/>
    </source>
</evidence>
<comment type="caution">
    <text evidence="1">The sequence shown here is derived from an EMBL/GenBank/DDBJ whole genome shotgun (WGS) entry which is preliminary data.</text>
</comment>
<dbReference type="AlphaFoldDB" id="A0A1C0AG42"/>